<reference evidence="4 5" key="1">
    <citation type="submission" date="2016-10" db="EMBL/GenBank/DDBJ databases">
        <authorList>
            <person name="de Groot N.N."/>
        </authorList>
    </citation>
    <scope>NUCLEOTIDE SEQUENCE [LARGE SCALE GENOMIC DNA]</scope>
    <source>
        <strain evidence="4 5">CGMCC 1.9159</strain>
    </source>
</reference>
<comment type="similarity">
    <text evidence="1 3">Belongs to the short-chain dehydrogenases/reductases (SDR) family.</text>
</comment>
<accession>A0A1G9MVT1</accession>
<name>A0A1G9MVT1_9ACTN</name>
<sequence>MQTEWAVVTGSSSGLGVAYADRLAQQGANLILAARRAELLEEVAADLRHRHGVRVETRPVDLALEPDRTAFADELSATSVHTLVNNAGFGTVGKLAELRRDRIAEEVALNAGAVTELAHAVLPGMVARRRGAIINVASTAAFQAMSTMAVYSATKAYVLQFSVGLWAELHGSGVRVLAVCPGPTATRFFAYAGDDAMLKQRRQPEQVVDTTFRALEAHKPFVVDGARNRAVAFATRFAPRGVAARIAPTFMKLT</sequence>
<evidence type="ECO:0000313" key="4">
    <source>
        <dbReference type="EMBL" id="SDL78223.1"/>
    </source>
</evidence>
<keyword evidence="2" id="KW-0560">Oxidoreductase</keyword>
<dbReference type="PRINTS" id="PR00081">
    <property type="entry name" value="GDHRDH"/>
</dbReference>
<evidence type="ECO:0000256" key="3">
    <source>
        <dbReference type="RuleBase" id="RU000363"/>
    </source>
</evidence>
<evidence type="ECO:0000313" key="5">
    <source>
        <dbReference type="Proteomes" id="UP000199475"/>
    </source>
</evidence>
<dbReference type="PRINTS" id="PR00080">
    <property type="entry name" value="SDRFAMILY"/>
</dbReference>
<dbReference type="RefSeq" id="WP_093253400.1">
    <property type="nucleotide sequence ID" value="NZ_FNGP01000006.1"/>
</dbReference>
<dbReference type="Gene3D" id="3.40.50.720">
    <property type="entry name" value="NAD(P)-binding Rossmann-like Domain"/>
    <property type="match status" value="1"/>
</dbReference>
<dbReference type="SUPFAM" id="SSF51735">
    <property type="entry name" value="NAD(P)-binding Rossmann-fold domains"/>
    <property type="match status" value="1"/>
</dbReference>
<dbReference type="PIRSF" id="PIRSF000126">
    <property type="entry name" value="11-beta-HSD1"/>
    <property type="match status" value="1"/>
</dbReference>
<evidence type="ECO:0000256" key="1">
    <source>
        <dbReference type="ARBA" id="ARBA00006484"/>
    </source>
</evidence>
<dbReference type="Proteomes" id="UP000199475">
    <property type="component" value="Unassembled WGS sequence"/>
</dbReference>
<dbReference type="OrthoDB" id="9797538at2"/>
<evidence type="ECO:0008006" key="6">
    <source>
        <dbReference type="Google" id="ProtNLM"/>
    </source>
</evidence>
<proteinExistence type="inferred from homology"/>
<dbReference type="STRING" id="686624.SAMN04488242_2778"/>
<dbReference type="EMBL" id="FNGP01000006">
    <property type="protein sequence ID" value="SDL78223.1"/>
    <property type="molecule type" value="Genomic_DNA"/>
</dbReference>
<dbReference type="PANTHER" id="PTHR43086">
    <property type="entry name" value="VERY-LONG-CHAIN 3-OXOOACYL-COA REDUCTASE"/>
    <property type="match status" value="1"/>
</dbReference>
<gene>
    <name evidence="4" type="ORF">SAMN04488242_2778</name>
</gene>
<keyword evidence="5" id="KW-1185">Reference proteome</keyword>
<dbReference type="AlphaFoldDB" id="A0A1G9MVT1"/>
<evidence type="ECO:0000256" key="2">
    <source>
        <dbReference type="ARBA" id="ARBA00023002"/>
    </source>
</evidence>
<dbReference type="PANTHER" id="PTHR43086:SF3">
    <property type="entry name" value="NADP-DEPENDENT 3-HYDROXY ACID DEHYDROGENASE YDFG"/>
    <property type="match status" value="1"/>
</dbReference>
<organism evidence="4 5">
    <name type="scientific">Tessaracoccus oleiagri</name>
    <dbReference type="NCBI Taxonomy" id="686624"/>
    <lineage>
        <taxon>Bacteria</taxon>
        <taxon>Bacillati</taxon>
        <taxon>Actinomycetota</taxon>
        <taxon>Actinomycetes</taxon>
        <taxon>Propionibacteriales</taxon>
        <taxon>Propionibacteriaceae</taxon>
        <taxon>Tessaracoccus</taxon>
    </lineage>
</organism>
<dbReference type="GO" id="GO:0016491">
    <property type="term" value="F:oxidoreductase activity"/>
    <property type="evidence" value="ECO:0007669"/>
    <property type="project" value="UniProtKB-KW"/>
</dbReference>
<dbReference type="InterPro" id="IPR002347">
    <property type="entry name" value="SDR_fam"/>
</dbReference>
<dbReference type="InterPro" id="IPR036291">
    <property type="entry name" value="NAD(P)-bd_dom_sf"/>
</dbReference>
<dbReference type="Pfam" id="PF00106">
    <property type="entry name" value="adh_short"/>
    <property type="match status" value="1"/>
</dbReference>
<protein>
    <recommendedName>
        <fullName evidence="6">Short-chain dehydrogenase</fullName>
    </recommendedName>
</protein>